<protein>
    <submittedName>
        <fullName evidence="7">Allantoin permease</fullName>
    </submittedName>
</protein>
<feature type="transmembrane region" description="Helical" evidence="6">
    <location>
        <begin position="442"/>
        <end position="461"/>
    </location>
</feature>
<dbReference type="GO" id="GO:0015205">
    <property type="term" value="F:nucleobase transmembrane transporter activity"/>
    <property type="evidence" value="ECO:0007669"/>
    <property type="project" value="TreeGrafter"/>
</dbReference>
<feature type="transmembrane region" description="Helical" evidence="6">
    <location>
        <begin position="345"/>
        <end position="367"/>
    </location>
</feature>
<proteinExistence type="inferred from homology"/>
<gene>
    <name evidence="7" type="primary">ybbW</name>
    <name evidence="7" type="ORF">NEOCIP111885_03338</name>
</gene>
<feature type="transmembrane region" description="Helical" evidence="6">
    <location>
        <begin position="417"/>
        <end position="436"/>
    </location>
</feature>
<feature type="transmembrane region" description="Helical" evidence="6">
    <location>
        <begin position="265"/>
        <end position="288"/>
    </location>
</feature>
<feature type="transmembrane region" description="Helical" evidence="6">
    <location>
        <begin position="187"/>
        <end position="207"/>
    </location>
</feature>
<accession>A0A9C7GCC2</accession>
<feature type="transmembrane region" description="Helical" evidence="6">
    <location>
        <begin position="373"/>
        <end position="397"/>
    </location>
</feature>
<comment type="subcellular location">
    <subcellularLocation>
        <location evidence="1">Membrane</location>
        <topology evidence="1">Multi-pass membrane protein</topology>
    </subcellularLocation>
</comment>
<dbReference type="InterPro" id="IPR045225">
    <property type="entry name" value="Uracil/uridine/allantoin_perm"/>
</dbReference>
<comment type="similarity">
    <text evidence="2">Belongs to the purine-cytosine permease (2.A.39) family.</text>
</comment>
<keyword evidence="5 6" id="KW-0472">Membrane</keyword>
<evidence type="ECO:0000313" key="7">
    <source>
        <dbReference type="EMBL" id="CAG9609595.1"/>
    </source>
</evidence>
<dbReference type="Gene3D" id="1.10.4160.10">
    <property type="entry name" value="Hydantoin permease"/>
    <property type="match status" value="1"/>
</dbReference>
<dbReference type="PANTHER" id="PTHR30618">
    <property type="entry name" value="NCS1 FAMILY PURINE/PYRIMIDINE TRANSPORTER"/>
    <property type="match status" value="1"/>
</dbReference>
<dbReference type="RefSeq" id="WP_230497829.1">
    <property type="nucleotide sequence ID" value="NZ_CAKJTG010000021.1"/>
</dbReference>
<sequence length="470" mass="51533">MEQEQVLFAEQSVQSIDLLPTKQEDRTWKITHFFSIWMGSVHNVPSYVTIGGFFAIGLGIWQVFFTILVSSFILASMMVLNGHAGAKYGIPFSMLLRLTFGVRGAILPGVLRGVVAAIMWFGLQTYAGSLAVTILIGVIWPSYLSVGGDWSFFGLGLPNCLSFLLFWMIHLICIFGGMDTLGKLTKILSPLIFLVFGGMAIWAINLAGGIEAILRYQPKGMVENSSFVIMTCVTAILSTWVAQILSVSDMTRFSRSNKDQTIGQILGLLTTYLLFAVASISIIVGSEIAYGVPIWNVLEVVDRFDNKFAIILSLLTICLSTLSVNIVGNIIPAGNQLASLFPKRLNFIAGAVLATIIGILIMPWKLMENSTSIFAFLNIIGGLLSPVIGVLLSHYYFICKQEIHVKSLYQSPIRMNWSAIVSILIAGFFSLAGNVIPALEPFYRVSWFTGIGIAVVLYLVFYKASKLLKG</sequence>
<feature type="transmembrane region" description="Helical" evidence="6">
    <location>
        <begin position="227"/>
        <end position="245"/>
    </location>
</feature>
<keyword evidence="3 6" id="KW-0812">Transmembrane</keyword>
<dbReference type="PANTHER" id="PTHR30618:SF0">
    <property type="entry name" value="PURINE-URACIL PERMEASE NCS1"/>
    <property type="match status" value="1"/>
</dbReference>
<evidence type="ECO:0000256" key="3">
    <source>
        <dbReference type="ARBA" id="ARBA00022692"/>
    </source>
</evidence>
<dbReference type="AlphaFoldDB" id="A0A9C7GCC2"/>
<feature type="transmembrane region" description="Helical" evidence="6">
    <location>
        <begin position="308"/>
        <end position="333"/>
    </location>
</feature>
<dbReference type="Pfam" id="PF02133">
    <property type="entry name" value="Transp_cyt_pur"/>
    <property type="match status" value="1"/>
</dbReference>
<feature type="transmembrane region" description="Helical" evidence="6">
    <location>
        <begin position="126"/>
        <end position="144"/>
    </location>
</feature>
<reference evidence="7" key="1">
    <citation type="submission" date="2021-10" db="EMBL/GenBank/DDBJ databases">
        <authorList>
            <person name="Criscuolo A."/>
        </authorList>
    </citation>
    <scope>NUCLEOTIDE SEQUENCE</scope>
    <source>
        <strain evidence="7">CIP111885</strain>
    </source>
</reference>
<feature type="transmembrane region" description="Helical" evidence="6">
    <location>
        <begin position="47"/>
        <end position="80"/>
    </location>
</feature>
<feature type="transmembrane region" description="Helical" evidence="6">
    <location>
        <begin position="150"/>
        <end position="175"/>
    </location>
</feature>
<evidence type="ECO:0000313" key="8">
    <source>
        <dbReference type="Proteomes" id="UP000789845"/>
    </source>
</evidence>
<evidence type="ECO:0000256" key="1">
    <source>
        <dbReference type="ARBA" id="ARBA00004141"/>
    </source>
</evidence>
<keyword evidence="8" id="KW-1185">Reference proteome</keyword>
<name>A0A9C7GCC2_9BACI</name>
<dbReference type="Proteomes" id="UP000789845">
    <property type="component" value="Unassembled WGS sequence"/>
</dbReference>
<evidence type="ECO:0000256" key="4">
    <source>
        <dbReference type="ARBA" id="ARBA00022989"/>
    </source>
</evidence>
<dbReference type="InterPro" id="IPR001248">
    <property type="entry name" value="Pur-cyt_permease"/>
</dbReference>
<comment type="caution">
    <text evidence="7">The sequence shown here is derived from an EMBL/GenBank/DDBJ whole genome shotgun (WGS) entry which is preliminary data.</text>
</comment>
<keyword evidence="4 6" id="KW-1133">Transmembrane helix</keyword>
<evidence type="ECO:0000256" key="5">
    <source>
        <dbReference type="ARBA" id="ARBA00023136"/>
    </source>
</evidence>
<dbReference type="EMBL" id="CAKJTG010000021">
    <property type="protein sequence ID" value="CAG9609595.1"/>
    <property type="molecule type" value="Genomic_DNA"/>
</dbReference>
<organism evidence="7 8">
    <name type="scientific">Pseudoneobacillus rhizosphaerae</name>
    <dbReference type="NCBI Taxonomy" id="2880968"/>
    <lineage>
        <taxon>Bacteria</taxon>
        <taxon>Bacillati</taxon>
        <taxon>Bacillota</taxon>
        <taxon>Bacilli</taxon>
        <taxon>Bacillales</taxon>
        <taxon>Bacillaceae</taxon>
        <taxon>Pseudoneobacillus</taxon>
    </lineage>
</organism>
<dbReference type="GO" id="GO:0005886">
    <property type="term" value="C:plasma membrane"/>
    <property type="evidence" value="ECO:0007669"/>
    <property type="project" value="TreeGrafter"/>
</dbReference>
<evidence type="ECO:0000256" key="6">
    <source>
        <dbReference type="SAM" id="Phobius"/>
    </source>
</evidence>
<feature type="transmembrane region" description="Helical" evidence="6">
    <location>
        <begin position="100"/>
        <end position="121"/>
    </location>
</feature>
<evidence type="ECO:0000256" key="2">
    <source>
        <dbReference type="ARBA" id="ARBA00008974"/>
    </source>
</evidence>